<dbReference type="AlphaFoldDB" id="A0AAN7LHG9"/>
<name>A0AAN7LHG9_TRANT</name>
<dbReference type="EMBL" id="JAXQNO010000013">
    <property type="protein sequence ID" value="KAK4785535.1"/>
    <property type="molecule type" value="Genomic_DNA"/>
</dbReference>
<evidence type="ECO:0000256" key="1">
    <source>
        <dbReference type="SAM" id="MobiDB-lite"/>
    </source>
</evidence>
<feature type="region of interest" description="Disordered" evidence="1">
    <location>
        <begin position="1"/>
        <end position="34"/>
    </location>
</feature>
<evidence type="ECO:0000313" key="2">
    <source>
        <dbReference type="EMBL" id="KAK4785535.1"/>
    </source>
</evidence>
<accession>A0AAN7LHG9</accession>
<organism evidence="2 3">
    <name type="scientific">Trapa natans</name>
    <name type="common">Water chestnut</name>
    <dbReference type="NCBI Taxonomy" id="22666"/>
    <lineage>
        <taxon>Eukaryota</taxon>
        <taxon>Viridiplantae</taxon>
        <taxon>Streptophyta</taxon>
        <taxon>Embryophyta</taxon>
        <taxon>Tracheophyta</taxon>
        <taxon>Spermatophyta</taxon>
        <taxon>Magnoliopsida</taxon>
        <taxon>eudicotyledons</taxon>
        <taxon>Gunneridae</taxon>
        <taxon>Pentapetalae</taxon>
        <taxon>rosids</taxon>
        <taxon>malvids</taxon>
        <taxon>Myrtales</taxon>
        <taxon>Lythraceae</taxon>
        <taxon>Trapa</taxon>
    </lineage>
</organism>
<sequence length="80" mass="9423">MVMASARELKRRKTEKKSEPNVSSSSGSLEKHESNECWNNFSIRINGPMKIQCWKRTDRFLHLEELRMFRSGFQLHLGLV</sequence>
<keyword evidence="3" id="KW-1185">Reference proteome</keyword>
<gene>
    <name evidence="2" type="ORF">SAY86_002224</name>
</gene>
<evidence type="ECO:0000313" key="3">
    <source>
        <dbReference type="Proteomes" id="UP001346149"/>
    </source>
</evidence>
<reference evidence="2 3" key="1">
    <citation type="journal article" date="2023" name="Hortic Res">
        <title>Pangenome of water caltrop reveals structural variations and asymmetric subgenome divergence after allopolyploidization.</title>
        <authorList>
            <person name="Zhang X."/>
            <person name="Chen Y."/>
            <person name="Wang L."/>
            <person name="Yuan Y."/>
            <person name="Fang M."/>
            <person name="Shi L."/>
            <person name="Lu R."/>
            <person name="Comes H.P."/>
            <person name="Ma Y."/>
            <person name="Chen Y."/>
            <person name="Huang G."/>
            <person name="Zhou Y."/>
            <person name="Zheng Z."/>
            <person name="Qiu Y."/>
        </authorList>
    </citation>
    <scope>NUCLEOTIDE SEQUENCE [LARGE SCALE GENOMIC DNA]</scope>
    <source>
        <strain evidence="2">F231</strain>
    </source>
</reference>
<comment type="caution">
    <text evidence="2">The sequence shown here is derived from an EMBL/GenBank/DDBJ whole genome shotgun (WGS) entry which is preliminary data.</text>
</comment>
<protein>
    <submittedName>
        <fullName evidence="2">Uncharacterized protein</fullName>
    </submittedName>
</protein>
<dbReference type="Proteomes" id="UP001346149">
    <property type="component" value="Unassembled WGS sequence"/>
</dbReference>
<proteinExistence type="predicted"/>